<comment type="subunit">
    <text evidence="6">Homodimer.</text>
</comment>
<dbReference type="Gene3D" id="3.40.50.300">
    <property type="entry name" value="P-loop containing nucleotide triphosphate hydrolases"/>
    <property type="match status" value="2"/>
</dbReference>
<comment type="domain">
    <text evidence="6">Contains large globular domains required for ATP hydrolysis at each terminus and a third globular domain forming a flexible hinge near the middle of the molecule. These domains are separated by coiled-coil structures.</text>
</comment>
<dbReference type="PANTHER" id="PTHR43977">
    <property type="entry name" value="STRUCTURAL MAINTENANCE OF CHROMOSOMES PROTEIN 3"/>
    <property type="match status" value="1"/>
</dbReference>
<evidence type="ECO:0000256" key="2">
    <source>
        <dbReference type="ARBA" id="ARBA00022741"/>
    </source>
</evidence>
<dbReference type="InterPro" id="IPR003395">
    <property type="entry name" value="RecF/RecN/SMC_N"/>
</dbReference>
<dbReference type="CDD" id="cd03278">
    <property type="entry name" value="ABC_SMC_barmotin"/>
    <property type="match status" value="1"/>
</dbReference>
<evidence type="ECO:0000256" key="5">
    <source>
        <dbReference type="ARBA" id="ARBA00023125"/>
    </source>
</evidence>
<evidence type="ECO:0000256" key="3">
    <source>
        <dbReference type="ARBA" id="ARBA00022840"/>
    </source>
</evidence>
<keyword evidence="2 6" id="KW-0547">Nucleotide-binding</keyword>
<accession>A0ABW1S7R8</accession>
<keyword evidence="3 6" id="KW-0067">ATP-binding</keyword>
<evidence type="ECO:0000256" key="7">
    <source>
        <dbReference type="SAM" id="MobiDB-lite"/>
    </source>
</evidence>
<feature type="region of interest" description="Disordered" evidence="7">
    <location>
        <begin position="848"/>
        <end position="882"/>
    </location>
</feature>
<comment type="similarity">
    <text evidence="6">Belongs to the SMC family.</text>
</comment>
<comment type="function">
    <text evidence="6">Required for chromosome condensation and partitioning.</text>
</comment>
<protein>
    <recommendedName>
        <fullName evidence="6">Chromosome partition protein Smc</fullName>
    </recommendedName>
</protein>
<feature type="coiled-coil region" evidence="6">
    <location>
        <begin position="170"/>
        <end position="211"/>
    </location>
</feature>
<gene>
    <name evidence="6 9" type="primary">smc</name>
    <name evidence="9" type="ORF">ACFQDM_04070</name>
</gene>
<evidence type="ECO:0000313" key="9">
    <source>
        <dbReference type="EMBL" id="MFC6197238.1"/>
    </source>
</evidence>
<evidence type="ECO:0000256" key="6">
    <source>
        <dbReference type="HAMAP-Rule" id="MF_01894"/>
    </source>
</evidence>
<comment type="caution">
    <text evidence="9">The sequence shown here is derived from an EMBL/GenBank/DDBJ whole genome shotgun (WGS) entry which is preliminary data.</text>
</comment>
<dbReference type="InterPro" id="IPR027417">
    <property type="entry name" value="P-loop_NTPase"/>
</dbReference>
<dbReference type="SUPFAM" id="SSF52540">
    <property type="entry name" value="P-loop containing nucleoside triphosphate hydrolases"/>
    <property type="match status" value="1"/>
</dbReference>
<dbReference type="SUPFAM" id="SSF57997">
    <property type="entry name" value="Tropomyosin"/>
    <property type="match status" value="1"/>
</dbReference>
<dbReference type="HAMAP" id="MF_01894">
    <property type="entry name" value="Smc_prok"/>
    <property type="match status" value="1"/>
</dbReference>
<dbReference type="InterPro" id="IPR024704">
    <property type="entry name" value="SMC"/>
</dbReference>
<feature type="coiled-coil region" evidence="6">
    <location>
        <begin position="638"/>
        <end position="728"/>
    </location>
</feature>
<dbReference type="Proteomes" id="UP001596303">
    <property type="component" value="Unassembled WGS sequence"/>
</dbReference>
<evidence type="ECO:0000256" key="4">
    <source>
        <dbReference type="ARBA" id="ARBA00023054"/>
    </source>
</evidence>
<dbReference type="EMBL" id="JBHSSW010000004">
    <property type="protein sequence ID" value="MFC6197238.1"/>
    <property type="molecule type" value="Genomic_DNA"/>
</dbReference>
<feature type="compositionally biased region" description="Basic and acidic residues" evidence="7">
    <location>
        <begin position="869"/>
        <end position="881"/>
    </location>
</feature>
<feature type="binding site" evidence="6">
    <location>
        <begin position="32"/>
        <end position="39"/>
    </location>
    <ligand>
        <name>ATP</name>
        <dbReference type="ChEBI" id="CHEBI:30616"/>
    </ligand>
</feature>
<feature type="coiled-coil region" evidence="6">
    <location>
        <begin position="937"/>
        <end position="992"/>
    </location>
</feature>
<dbReference type="Pfam" id="PF02463">
    <property type="entry name" value="SMC_N"/>
    <property type="match status" value="1"/>
</dbReference>
<dbReference type="Gene3D" id="1.10.287.1490">
    <property type="match status" value="1"/>
</dbReference>
<feature type="region of interest" description="Disordered" evidence="7">
    <location>
        <begin position="804"/>
        <end position="826"/>
    </location>
</feature>
<dbReference type="NCBIfam" id="TIGR02168">
    <property type="entry name" value="SMC_prok_B"/>
    <property type="match status" value="1"/>
</dbReference>
<evidence type="ECO:0000259" key="8">
    <source>
        <dbReference type="Pfam" id="PF02463"/>
    </source>
</evidence>
<dbReference type="InterPro" id="IPR036277">
    <property type="entry name" value="SMC_hinge_sf"/>
</dbReference>
<keyword evidence="10" id="KW-1185">Reference proteome</keyword>
<keyword evidence="5 6" id="KW-0238">DNA-binding</keyword>
<organism evidence="9 10">
    <name type="scientific">Ponticaulis profundi</name>
    <dbReference type="NCBI Taxonomy" id="2665222"/>
    <lineage>
        <taxon>Bacteria</taxon>
        <taxon>Pseudomonadati</taxon>
        <taxon>Pseudomonadota</taxon>
        <taxon>Alphaproteobacteria</taxon>
        <taxon>Hyphomonadales</taxon>
        <taxon>Hyphomonadaceae</taxon>
        <taxon>Ponticaulis</taxon>
    </lineage>
</organism>
<name>A0ABW1S7R8_9PROT</name>
<feature type="domain" description="RecF/RecN/SMC N-terminal" evidence="8">
    <location>
        <begin position="3"/>
        <end position="1137"/>
    </location>
</feature>
<keyword evidence="1 6" id="KW-0963">Cytoplasm</keyword>
<dbReference type="InterPro" id="IPR011890">
    <property type="entry name" value="SMC_prok"/>
</dbReference>
<evidence type="ECO:0000256" key="1">
    <source>
        <dbReference type="ARBA" id="ARBA00022490"/>
    </source>
</evidence>
<dbReference type="SUPFAM" id="SSF75553">
    <property type="entry name" value="Smc hinge domain"/>
    <property type="match status" value="1"/>
</dbReference>
<feature type="coiled-coil region" evidence="6">
    <location>
        <begin position="364"/>
        <end position="509"/>
    </location>
</feature>
<evidence type="ECO:0000313" key="10">
    <source>
        <dbReference type="Proteomes" id="UP001596303"/>
    </source>
</evidence>
<comment type="subcellular location">
    <subcellularLocation>
        <location evidence="6">Cytoplasm</location>
    </subcellularLocation>
</comment>
<feature type="compositionally biased region" description="Basic and acidic residues" evidence="7">
    <location>
        <begin position="848"/>
        <end position="862"/>
    </location>
</feature>
<reference evidence="10" key="1">
    <citation type="journal article" date="2019" name="Int. J. Syst. Evol. Microbiol.">
        <title>The Global Catalogue of Microorganisms (GCM) 10K type strain sequencing project: providing services to taxonomists for standard genome sequencing and annotation.</title>
        <authorList>
            <consortium name="The Broad Institute Genomics Platform"/>
            <consortium name="The Broad Institute Genome Sequencing Center for Infectious Disease"/>
            <person name="Wu L."/>
            <person name="Ma J."/>
        </authorList>
    </citation>
    <scope>NUCLEOTIDE SEQUENCE [LARGE SCALE GENOMIC DNA]</scope>
    <source>
        <strain evidence="10">CGMCC-1.15741</strain>
    </source>
</reference>
<sequence>MQITEIKIAGFKSFVDPVTFYVEPGLTGIVGPNGCGKSNLLESLRWVMGASSARAMRGGEMDDLIFSGTEKRPARETAEVTLVLDNTDRRAPPEFNDMERLEVLRKLRRGVGSTYKINGKTVRGKDIQLLFADASTGANSPALVRQGQISELIGSKPQNRRRLLEEAAGIAGLNTRRHEAELKLRGAENNLERLSEVSSEVERQLGSLKRQASKARKHKAISERVNSLEALIAHRRWSNAQRVLEDAKAALAKSREDVEKLTLEDAITERKALEAREKIEPLRAAEAEAAARVGQAKVRLTQLQGEKREADSAVTRYTSDLERIVSDVSREQGLTEDAEARLEEAQYALSNLPSLDPEAFERDQQEAMARLQMIQKDLKDAEQIAQSHTETLARIRAEREATERQRRDLEQRLNAAQNRLNQLDAEMARLPDTTALEAEAEQAKAALERAETKLEESAAAITAREDELGDLRKAEDAANQPLQEADSKLRTLKAEITGLERLLRKAESSSAPPVLDALSPAPGYERALAAALGDDLNAPLDPSAPAFWGGATTLSDPALPSGCQSLADVCEAPAELSRRLAQCGVVETDGDAAALVSALQVGQRIISKAGGLWRWDGYVRKSDAPLSQAEQLEQRNRLDAARKAVPELEAELSAAQARKTECQSARQTAETDLRQLRQQAPLLQKARNEANNQVFRTEQALERASLKRDSLSETVETARSQRDEAKTAFDALPGADEADDTDRIAGELAEIRNRISGLRSDETNARSALSDLQRNRERLEGRRRGLERDIRDWSKRLEQSRQRIGELHANRTSTRDALEASKDQPEKIQDQIDALAFDLKSLEAKRQEAADTHAAAEGESRAAEAQARAAKDAASKAREDGAMASAQLETAKERLRDAEELASSQFQRQPQGLLTLAESFLEEDWLEANTKAVDQELAIQKNELMSLGAVNQDAEREAEELAERLGAQHTEKADLTAAIAKLREGVDALNEEGRDRLLAAFETVNEHFQSLFTALFNGGQAELKLVDADDPLMAGLEIFAQPPGKKVTSLNLMSGGEQALTATALIFAVFLSNPAPICVLDEVDAPLDDVNVDRFCRLLDEMRRRTSTRFVAITHNPVTMSRMDRLFGVTMQERGVSRIVSVDLGTAEQLVAAE</sequence>
<keyword evidence="4 6" id="KW-0175">Coiled coil</keyword>
<dbReference type="RefSeq" id="WP_377375835.1">
    <property type="nucleotide sequence ID" value="NZ_JBHSSW010000004.1"/>
</dbReference>
<proteinExistence type="inferred from homology"/>
<dbReference type="PIRSF" id="PIRSF005719">
    <property type="entry name" value="SMC"/>
    <property type="match status" value="1"/>
</dbReference>